<evidence type="ECO:0000313" key="4">
    <source>
        <dbReference type="Proteomes" id="UP000243498"/>
    </source>
</evidence>
<name>A0A167A4H6_METRR</name>
<dbReference type="GO" id="GO:0016740">
    <property type="term" value="F:transferase activity"/>
    <property type="evidence" value="ECO:0007669"/>
    <property type="project" value="UniProtKB-KW"/>
</dbReference>
<feature type="domain" description="Formyl transferase N-terminal" evidence="1">
    <location>
        <begin position="587"/>
        <end position="695"/>
    </location>
</feature>
<dbReference type="InterPro" id="IPR052189">
    <property type="entry name" value="L-asp_N-monooxygenase_NS-form"/>
</dbReference>
<dbReference type="InterPro" id="IPR038732">
    <property type="entry name" value="HpyO/CreE_NAD-binding"/>
</dbReference>
<dbReference type="Pfam" id="PF00551">
    <property type="entry name" value="Formyl_trans_N"/>
    <property type="match status" value="1"/>
</dbReference>
<dbReference type="InterPro" id="IPR036477">
    <property type="entry name" value="Formyl_transf_N_sf"/>
</dbReference>
<dbReference type="OMA" id="NMHTDTM"/>
<protein>
    <submittedName>
        <fullName evidence="3">Formyl transferase</fullName>
    </submittedName>
</protein>
<keyword evidence="3" id="KW-0808">Transferase</keyword>
<dbReference type="EMBL" id="AZHC01000025">
    <property type="protein sequence ID" value="OAA38542.1"/>
    <property type="molecule type" value="Genomic_DNA"/>
</dbReference>
<evidence type="ECO:0000313" key="3">
    <source>
        <dbReference type="EMBL" id="OAA38542.1"/>
    </source>
</evidence>
<dbReference type="SUPFAM" id="SSF51905">
    <property type="entry name" value="FAD/NAD(P)-binding domain"/>
    <property type="match status" value="1"/>
</dbReference>
<dbReference type="Gene3D" id="3.40.50.12230">
    <property type="match status" value="1"/>
</dbReference>
<dbReference type="InterPro" id="IPR036188">
    <property type="entry name" value="FAD/NAD-bd_sf"/>
</dbReference>
<dbReference type="Proteomes" id="UP000243498">
    <property type="component" value="Unassembled WGS sequence"/>
</dbReference>
<organism evidence="3 4">
    <name type="scientific">Metarhizium rileyi (strain RCEF 4871)</name>
    <name type="common">Nomuraea rileyi</name>
    <dbReference type="NCBI Taxonomy" id="1649241"/>
    <lineage>
        <taxon>Eukaryota</taxon>
        <taxon>Fungi</taxon>
        <taxon>Dikarya</taxon>
        <taxon>Ascomycota</taxon>
        <taxon>Pezizomycotina</taxon>
        <taxon>Sordariomycetes</taxon>
        <taxon>Hypocreomycetidae</taxon>
        <taxon>Hypocreales</taxon>
        <taxon>Clavicipitaceae</taxon>
        <taxon>Metarhizium</taxon>
    </lineage>
</organism>
<proteinExistence type="predicted"/>
<dbReference type="PRINTS" id="PR00411">
    <property type="entry name" value="PNDRDTASEI"/>
</dbReference>
<dbReference type="AlphaFoldDB" id="A0A167A4H6"/>
<dbReference type="Gene3D" id="3.50.50.60">
    <property type="entry name" value="FAD/NAD(P)-binding domain"/>
    <property type="match status" value="1"/>
</dbReference>
<reference evidence="3 4" key="1">
    <citation type="journal article" date="2016" name="Genome Biol. Evol.">
        <title>Divergent and convergent evolution of fungal pathogenicity.</title>
        <authorList>
            <person name="Shang Y."/>
            <person name="Xiao G."/>
            <person name="Zheng P."/>
            <person name="Cen K."/>
            <person name="Zhan S."/>
            <person name="Wang C."/>
        </authorList>
    </citation>
    <scope>NUCLEOTIDE SEQUENCE [LARGE SCALE GENOMIC DNA]</scope>
    <source>
        <strain evidence="3 4">RCEF 4871</strain>
    </source>
</reference>
<comment type="caution">
    <text evidence="3">The sequence shown here is derived from an EMBL/GenBank/DDBJ whole genome shotgun (WGS) entry which is preliminary data.</text>
</comment>
<dbReference type="PANTHER" id="PTHR40254">
    <property type="entry name" value="BLR0577 PROTEIN"/>
    <property type="match status" value="1"/>
</dbReference>
<dbReference type="Pfam" id="PF13454">
    <property type="entry name" value="NAD_binding_9"/>
    <property type="match status" value="1"/>
</dbReference>
<sequence length="804" mass="89894">MAQTSDQNSASAFSSRPDIVIVGGGASGLSVLLQLIERVKDGKQIRDVVLLERSAIPGPGLPYSNSCAGTIINMHSDSMGLYFDKPLDFTRWRKNLADGSFPSRETYGQYLEATMCQAIQQARCVGLNICVLHQEANEIDRLYDDTLLLTLGNGLRLISSCVILALGNFTSACNAHLLDLPGFFPSPWPLSQFESLPKDAPVLVVGSRLSAVDIASYLSDKGHEGTITFMSRSGRLPKVQGGSSPYSRRYALHDLARQAEASPEESLLQLMSGLTDELSHATDGDWSWLVDNKPPLKQLQDDIRAVQNDQVRWQEVLRGTAPLMEKYWNSLSPKGQQLLMTKFNSAWMRFRHGMPMQNAQKLLKMLQQSRLRVVTGSYVSWDGIFKAETSLGLIETPYVIEATGQECRLDRIRSPLLQSALRKQLLKPHPVGGIDVDFDTLCASPGIYAIGSLTRGTHFYVSAIDRVAAHAARISCAITQEPYPRSLHVAIFCGSDLFSHLMVSKLVAKLLVTGHVPFVFLPKHKGARKSSLFELRELAFFERELLQDHVIPYFKGKCSEGAAHMTVQQMKDAYGILVEEVPDVNNASFIKNLAKHHIDVGLSLRCYQRFKTDIIRYFAHPRRLLNLHPGTLPAYRGVMTTVRAMRNKETHFGYSLHDIDENWDSGDVIDIRKHPIDYSKSMLQYMADVYSMGVEVAADAIDKIARGRELRKRPQNADESGYYTFPTENELADIRENGIRLVDGEAIIGIIVESFAPSKEQDEFRTYLRGIVKDWYHKNLPASPVSYIRHAPAQFAVHVEPNAV</sequence>
<dbReference type="PANTHER" id="PTHR40254:SF1">
    <property type="entry name" value="BLR0577 PROTEIN"/>
    <property type="match status" value="1"/>
</dbReference>
<dbReference type="OrthoDB" id="10268103at2759"/>
<evidence type="ECO:0000259" key="1">
    <source>
        <dbReference type="Pfam" id="PF00551"/>
    </source>
</evidence>
<dbReference type="SUPFAM" id="SSF53328">
    <property type="entry name" value="Formyltransferase"/>
    <property type="match status" value="1"/>
</dbReference>
<gene>
    <name evidence="3" type="ORF">NOR_06570</name>
</gene>
<dbReference type="InterPro" id="IPR002376">
    <property type="entry name" value="Formyl_transf_N"/>
</dbReference>
<keyword evidence="4" id="KW-1185">Reference proteome</keyword>
<evidence type="ECO:0000259" key="2">
    <source>
        <dbReference type="Pfam" id="PF13454"/>
    </source>
</evidence>
<accession>A0A167A4H6</accession>
<feature type="domain" description="FAD-dependent urate hydroxylase HpyO/Asp monooxygenase CreE-like FAD/NAD(P)-binding" evidence="2">
    <location>
        <begin position="20"/>
        <end position="168"/>
    </location>
</feature>
<dbReference type="STRING" id="1081105.A0A167A4H6"/>